<protein>
    <submittedName>
        <fullName evidence="1">Uncharacterized protein</fullName>
    </submittedName>
</protein>
<accession>A0A2P2QBG4</accession>
<evidence type="ECO:0000313" key="1">
    <source>
        <dbReference type="EMBL" id="MBX64293.1"/>
    </source>
</evidence>
<reference evidence="1" key="1">
    <citation type="submission" date="2018-02" db="EMBL/GenBank/DDBJ databases">
        <title>Rhizophora mucronata_Transcriptome.</title>
        <authorList>
            <person name="Meera S.P."/>
            <person name="Sreeshan A."/>
            <person name="Augustine A."/>
        </authorList>
    </citation>
    <scope>NUCLEOTIDE SEQUENCE</scope>
    <source>
        <tissue evidence="1">Leaf</tissue>
    </source>
</reference>
<dbReference type="AlphaFoldDB" id="A0A2P2QBG4"/>
<organism evidence="1">
    <name type="scientific">Rhizophora mucronata</name>
    <name type="common">Asiatic mangrove</name>
    <dbReference type="NCBI Taxonomy" id="61149"/>
    <lineage>
        <taxon>Eukaryota</taxon>
        <taxon>Viridiplantae</taxon>
        <taxon>Streptophyta</taxon>
        <taxon>Embryophyta</taxon>
        <taxon>Tracheophyta</taxon>
        <taxon>Spermatophyta</taxon>
        <taxon>Magnoliopsida</taxon>
        <taxon>eudicotyledons</taxon>
        <taxon>Gunneridae</taxon>
        <taxon>Pentapetalae</taxon>
        <taxon>rosids</taxon>
        <taxon>fabids</taxon>
        <taxon>Malpighiales</taxon>
        <taxon>Rhizophoraceae</taxon>
        <taxon>Rhizophora</taxon>
    </lineage>
</organism>
<sequence length="57" mass="6657">MIGPLFYSGKRNTPKFARFWLGTQLGIVHPHCFTRCLGHFYRLFSPYLYGDINVTCD</sequence>
<name>A0A2P2QBG4_RHIMU</name>
<proteinExistence type="predicted"/>
<dbReference type="EMBL" id="GGEC01083809">
    <property type="protein sequence ID" value="MBX64293.1"/>
    <property type="molecule type" value="Transcribed_RNA"/>
</dbReference>